<sequence>MVSNSLFRVGKAFLQKDADVRREEMVNAFLRAESRNKEEELRALRRRGRRRWPRGRRSASSDPLSPTDDQ</sequence>
<evidence type="ECO:0000256" key="1">
    <source>
        <dbReference type="SAM" id="MobiDB-lite"/>
    </source>
</evidence>
<reference evidence="2" key="1">
    <citation type="submission" date="2019-03" db="EMBL/GenBank/DDBJ databases">
        <title>WGS assembly of Setaria viridis.</title>
        <authorList>
            <person name="Huang P."/>
            <person name="Jenkins J."/>
            <person name="Grimwood J."/>
            <person name="Barry K."/>
            <person name="Healey A."/>
            <person name="Mamidi S."/>
            <person name="Sreedasyam A."/>
            <person name="Shu S."/>
            <person name="Feldman M."/>
            <person name="Wu J."/>
            <person name="Yu Y."/>
            <person name="Chen C."/>
            <person name="Johnson J."/>
            <person name="Rokhsar D."/>
            <person name="Baxter I."/>
            <person name="Schmutz J."/>
            <person name="Brutnell T."/>
            <person name="Kellogg E."/>
        </authorList>
    </citation>
    <scope>NUCLEOTIDE SEQUENCE [LARGE SCALE GENOMIC DNA]</scope>
</reference>
<feature type="region of interest" description="Disordered" evidence="1">
    <location>
        <begin position="45"/>
        <end position="70"/>
    </location>
</feature>
<keyword evidence="3" id="KW-1185">Reference proteome</keyword>
<dbReference type="EMBL" id="CM016556">
    <property type="protein sequence ID" value="TKW15488.1"/>
    <property type="molecule type" value="Genomic_DNA"/>
</dbReference>
<dbReference type="AlphaFoldDB" id="A0A4U6UHI1"/>
<gene>
    <name evidence="2" type="ORF">SEVIR_5G240250v2</name>
</gene>
<dbReference type="Gramene" id="TKW15488">
    <property type="protein sequence ID" value="TKW15488"/>
    <property type="gene ID" value="SEVIR_5G240250v2"/>
</dbReference>
<protein>
    <submittedName>
        <fullName evidence="2">Uncharacterized protein</fullName>
    </submittedName>
</protein>
<evidence type="ECO:0000313" key="3">
    <source>
        <dbReference type="Proteomes" id="UP000298652"/>
    </source>
</evidence>
<proteinExistence type="predicted"/>
<evidence type="ECO:0000313" key="2">
    <source>
        <dbReference type="EMBL" id="TKW15488.1"/>
    </source>
</evidence>
<accession>A0A4U6UHI1</accession>
<dbReference type="Proteomes" id="UP000298652">
    <property type="component" value="Chromosome 5"/>
</dbReference>
<feature type="compositionally biased region" description="Basic residues" evidence="1">
    <location>
        <begin position="45"/>
        <end position="57"/>
    </location>
</feature>
<organism evidence="2 3">
    <name type="scientific">Setaria viridis</name>
    <name type="common">Green bristlegrass</name>
    <name type="synonym">Setaria italica subsp. viridis</name>
    <dbReference type="NCBI Taxonomy" id="4556"/>
    <lineage>
        <taxon>Eukaryota</taxon>
        <taxon>Viridiplantae</taxon>
        <taxon>Streptophyta</taxon>
        <taxon>Embryophyta</taxon>
        <taxon>Tracheophyta</taxon>
        <taxon>Spermatophyta</taxon>
        <taxon>Magnoliopsida</taxon>
        <taxon>Liliopsida</taxon>
        <taxon>Poales</taxon>
        <taxon>Poaceae</taxon>
        <taxon>PACMAD clade</taxon>
        <taxon>Panicoideae</taxon>
        <taxon>Panicodae</taxon>
        <taxon>Paniceae</taxon>
        <taxon>Cenchrinae</taxon>
        <taxon>Setaria</taxon>
    </lineage>
</organism>
<name>A0A4U6UHI1_SETVI</name>